<dbReference type="SUPFAM" id="SSF48371">
    <property type="entry name" value="ARM repeat"/>
    <property type="match status" value="1"/>
</dbReference>
<dbReference type="GO" id="GO:0000774">
    <property type="term" value="F:adenyl-nucleotide exchange factor activity"/>
    <property type="evidence" value="ECO:0007669"/>
    <property type="project" value="TreeGrafter"/>
</dbReference>
<evidence type="ECO:0000256" key="8">
    <source>
        <dbReference type="ARBA" id="ARBA00023010"/>
    </source>
</evidence>
<protein>
    <recommendedName>
        <fullName evidence="3">Nucleotide exchange factor SIL1</fullName>
    </recommendedName>
</protein>
<dbReference type="AlphaFoldDB" id="A0A9P0EVE9"/>
<evidence type="ECO:0000256" key="3">
    <source>
        <dbReference type="ARBA" id="ARBA00015352"/>
    </source>
</evidence>
<keyword evidence="8" id="KW-0811">Translocation</keyword>
<dbReference type="InterPro" id="IPR050693">
    <property type="entry name" value="Hsp70_NEF-Inhibitors"/>
</dbReference>
<evidence type="ECO:0000256" key="2">
    <source>
        <dbReference type="ARBA" id="ARBA00010588"/>
    </source>
</evidence>
<dbReference type="GO" id="GO:0005788">
    <property type="term" value="C:endoplasmic reticulum lumen"/>
    <property type="evidence" value="ECO:0007669"/>
    <property type="project" value="UniProtKB-SubCell"/>
</dbReference>
<dbReference type="GO" id="GO:0015031">
    <property type="term" value="P:protein transport"/>
    <property type="evidence" value="ECO:0007669"/>
    <property type="project" value="UniProtKB-KW"/>
</dbReference>
<dbReference type="InterPro" id="IPR016024">
    <property type="entry name" value="ARM-type_fold"/>
</dbReference>
<evidence type="ECO:0000313" key="12">
    <source>
        <dbReference type="EMBL" id="CAH0380678.1"/>
    </source>
</evidence>
<dbReference type="InterPro" id="IPR011989">
    <property type="entry name" value="ARM-like"/>
</dbReference>
<accession>A0A9P0EVE9</accession>
<gene>
    <name evidence="12" type="ORF">BEMITA_LOCUS403</name>
</gene>
<dbReference type="PANTHER" id="PTHR19316:SF35">
    <property type="entry name" value="NUCLEOTIDE EXCHANGE FACTOR SIL1"/>
    <property type="match status" value="1"/>
</dbReference>
<keyword evidence="9" id="KW-0325">Glycoprotein</keyword>
<evidence type="ECO:0000256" key="5">
    <source>
        <dbReference type="ARBA" id="ARBA00022729"/>
    </source>
</evidence>
<evidence type="ECO:0000256" key="11">
    <source>
        <dbReference type="SAM" id="SignalP"/>
    </source>
</evidence>
<keyword evidence="7" id="KW-0653">Protein transport</keyword>
<evidence type="ECO:0000256" key="4">
    <source>
        <dbReference type="ARBA" id="ARBA00022448"/>
    </source>
</evidence>
<feature type="chain" id="PRO_5040107831" description="Nucleotide exchange factor SIL1" evidence="11">
    <location>
        <begin position="25"/>
        <end position="503"/>
    </location>
</feature>
<evidence type="ECO:0000256" key="1">
    <source>
        <dbReference type="ARBA" id="ARBA00004319"/>
    </source>
</evidence>
<dbReference type="Gene3D" id="1.25.10.10">
    <property type="entry name" value="Leucine-rich Repeat Variant"/>
    <property type="match status" value="1"/>
</dbReference>
<dbReference type="Proteomes" id="UP001152759">
    <property type="component" value="Chromosome 1"/>
</dbReference>
<sequence length="503" mass="56749">MMSIKSFLFLYFFTLLLFSCQGVADDAINVEEEAEPFVPTNEWQTIKPNQAIPKGLHVRVNLQTGLKEAKLLSEKKNEKKDTGSLLVIPNEDTSSAPSDDGKLDRASLKKALHKMKPDDVVSLDEEAKEAASKYRSYDELKKEFAALNLTMKTDLEIMTGLFESYEKLLIMYSKVSEPSLVVESMVTVLTDLEYLVHQIDNAKEFVKSNGFSKIILPSFNITSPTVRTEVMKLLGSATQSNAQVQIAALEAGAVNLLLRTFALEREHKVRSSALYALSCLVRRFPTAQLELTKQGGVAVLTSLFEEHAESETNLKLQLKIITLIHDLIAEKQFAAKDVEGIADSSDFNSTDEKLLAELEEKKERLRQYNSVDLENKLIGHGWCNHLSQILMEQSSVTTDRTERRDDLSSAIADLPVRFEHDVIEKILECFAVLSSKCHKQFRDNEKLHLTLKYLSSWYSNLASKEINSDSDYYTNLSNLVNELMVRLNVNDVSVFTAFPKDEL</sequence>
<dbReference type="KEGG" id="btab:109039854"/>
<dbReference type="PROSITE" id="PS51257">
    <property type="entry name" value="PROKAR_LIPOPROTEIN"/>
    <property type="match status" value="1"/>
</dbReference>
<feature type="signal peptide" evidence="11">
    <location>
        <begin position="1"/>
        <end position="24"/>
    </location>
</feature>
<evidence type="ECO:0000256" key="9">
    <source>
        <dbReference type="ARBA" id="ARBA00023180"/>
    </source>
</evidence>
<proteinExistence type="inferred from homology"/>
<evidence type="ECO:0000256" key="7">
    <source>
        <dbReference type="ARBA" id="ARBA00022927"/>
    </source>
</evidence>
<keyword evidence="5 11" id="KW-0732">Signal</keyword>
<feature type="region of interest" description="Disordered" evidence="10">
    <location>
        <begin position="82"/>
        <end position="102"/>
    </location>
</feature>
<dbReference type="PANTHER" id="PTHR19316">
    <property type="entry name" value="PROTEIN FOLDING REGULATOR"/>
    <property type="match status" value="1"/>
</dbReference>
<evidence type="ECO:0000256" key="6">
    <source>
        <dbReference type="ARBA" id="ARBA00022824"/>
    </source>
</evidence>
<organism evidence="12 13">
    <name type="scientific">Bemisia tabaci</name>
    <name type="common">Sweetpotato whitefly</name>
    <name type="synonym">Aleurodes tabaci</name>
    <dbReference type="NCBI Taxonomy" id="7038"/>
    <lineage>
        <taxon>Eukaryota</taxon>
        <taxon>Metazoa</taxon>
        <taxon>Ecdysozoa</taxon>
        <taxon>Arthropoda</taxon>
        <taxon>Hexapoda</taxon>
        <taxon>Insecta</taxon>
        <taxon>Pterygota</taxon>
        <taxon>Neoptera</taxon>
        <taxon>Paraneoptera</taxon>
        <taxon>Hemiptera</taxon>
        <taxon>Sternorrhyncha</taxon>
        <taxon>Aleyrodoidea</taxon>
        <taxon>Aleyrodidae</taxon>
        <taxon>Aleyrodinae</taxon>
        <taxon>Bemisia</taxon>
    </lineage>
</organism>
<evidence type="ECO:0000256" key="10">
    <source>
        <dbReference type="SAM" id="MobiDB-lite"/>
    </source>
</evidence>
<comment type="subcellular location">
    <subcellularLocation>
        <location evidence="1">Endoplasmic reticulum lumen</location>
    </subcellularLocation>
</comment>
<reference evidence="12" key="1">
    <citation type="submission" date="2021-12" db="EMBL/GenBank/DDBJ databases">
        <authorList>
            <person name="King R."/>
        </authorList>
    </citation>
    <scope>NUCLEOTIDE SEQUENCE</scope>
</reference>
<evidence type="ECO:0000313" key="13">
    <source>
        <dbReference type="Proteomes" id="UP001152759"/>
    </source>
</evidence>
<keyword evidence="6" id="KW-0256">Endoplasmic reticulum</keyword>
<name>A0A9P0EVE9_BEMTA</name>
<comment type="similarity">
    <text evidence="2">Belongs to the SIL1 family.</text>
</comment>
<keyword evidence="4" id="KW-0813">Transport</keyword>
<dbReference type="EMBL" id="OU963862">
    <property type="protein sequence ID" value="CAH0380678.1"/>
    <property type="molecule type" value="Genomic_DNA"/>
</dbReference>
<keyword evidence="13" id="KW-1185">Reference proteome</keyword>